<sequence length="163" mass="17558">MQPLPHLEGVAKAAKYFKYGGSLKIAVGGGASRDHEMTTAKMIIGSLGGVVIICQFICIGTALYLSYTKGDLMSSHFKNSSSLLTFGIYKRTTIYGRLPLVGNISSILTFPGFFLKRGLANSEDIDSFPLPLKRHLVMLQWSFIGLVGAMVLLVAIGQSGILN</sequence>
<dbReference type="Proteomes" id="UP001631987">
    <property type="component" value="Unassembled WGS sequence"/>
</dbReference>
<keyword evidence="1" id="KW-0812">Transmembrane</keyword>
<reference evidence="2 3" key="1">
    <citation type="submission" date="2024-12" db="EMBL/GenBank/DDBJ databases">
        <title>Pseudomonas species isolated from Lotus nodules promote plant growth.</title>
        <authorList>
            <person name="Yu Y.-H."/>
            <person name="Kurtenbach J."/>
            <person name="Crosbie D."/>
            <person name="Brachmann A."/>
            <person name="Marin M."/>
        </authorList>
    </citation>
    <scope>NUCLEOTIDE SEQUENCE [LARGE SCALE GENOMIC DNA]</scope>
    <source>
        <strain evidence="2 3">PLb12A</strain>
    </source>
</reference>
<evidence type="ECO:0000256" key="1">
    <source>
        <dbReference type="SAM" id="Phobius"/>
    </source>
</evidence>
<keyword evidence="1" id="KW-0472">Membrane</keyword>
<dbReference type="RefSeq" id="WP_223542656.1">
    <property type="nucleotide sequence ID" value="NZ_CP178857.1"/>
</dbReference>
<accession>A0ABW9H4F2</accession>
<feature type="transmembrane region" description="Helical" evidence="1">
    <location>
        <begin position="42"/>
        <end position="67"/>
    </location>
</feature>
<evidence type="ECO:0000313" key="2">
    <source>
        <dbReference type="EMBL" id="MFM9516076.1"/>
    </source>
</evidence>
<evidence type="ECO:0000313" key="3">
    <source>
        <dbReference type="Proteomes" id="UP001631987"/>
    </source>
</evidence>
<keyword evidence="1" id="KW-1133">Transmembrane helix</keyword>
<keyword evidence="3" id="KW-1185">Reference proteome</keyword>
<protein>
    <submittedName>
        <fullName evidence="2">Uncharacterized protein</fullName>
    </submittedName>
</protein>
<organism evidence="2 3">
    <name type="scientific">Pseudomonas monachiensis</name>
    <dbReference type="NCBI Taxonomy" id="3060212"/>
    <lineage>
        <taxon>Bacteria</taxon>
        <taxon>Pseudomonadati</taxon>
        <taxon>Pseudomonadota</taxon>
        <taxon>Gammaproteobacteria</taxon>
        <taxon>Pseudomonadales</taxon>
        <taxon>Pseudomonadaceae</taxon>
        <taxon>Pseudomonas</taxon>
    </lineage>
</organism>
<dbReference type="EMBL" id="JBJVNW010000001">
    <property type="protein sequence ID" value="MFM9516076.1"/>
    <property type="molecule type" value="Genomic_DNA"/>
</dbReference>
<comment type="caution">
    <text evidence="2">The sequence shown here is derived from an EMBL/GenBank/DDBJ whole genome shotgun (WGS) entry which is preliminary data.</text>
</comment>
<feature type="transmembrane region" description="Helical" evidence="1">
    <location>
        <begin position="136"/>
        <end position="157"/>
    </location>
</feature>
<feature type="transmembrane region" description="Helical" evidence="1">
    <location>
        <begin position="94"/>
        <end position="115"/>
    </location>
</feature>
<proteinExistence type="predicted"/>
<gene>
    <name evidence="2" type="ORF">ACKKH4_02275</name>
</gene>
<name>A0ABW9H4F2_9PSED</name>